<dbReference type="OrthoDB" id="5380854at2759"/>
<dbReference type="EMBL" id="JAAVMX010000002">
    <property type="protein sequence ID" value="KAF4512021.1"/>
    <property type="molecule type" value="Genomic_DNA"/>
</dbReference>
<name>A0A8H4PWW5_9HYPO</name>
<dbReference type="AlphaFoldDB" id="A0A8H4PWW5"/>
<gene>
    <name evidence="1" type="ORF">G6O67_001206</name>
</gene>
<reference evidence="1 2" key="1">
    <citation type="journal article" date="2020" name="Genome Biol. Evol.">
        <title>A new high-quality draft genome assembly of the Chinese cordyceps Ophiocordyceps sinensis.</title>
        <authorList>
            <person name="Shu R."/>
            <person name="Zhang J."/>
            <person name="Meng Q."/>
            <person name="Zhang H."/>
            <person name="Zhou G."/>
            <person name="Li M."/>
            <person name="Wu P."/>
            <person name="Zhao Y."/>
            <person name="Chen C."/>
            <person name="Qin Q."/>
        </authorList>
    </citation>
    <scope>NUCLEOTIDE SEQUENCE [LARGE SCALE GENOMIC DNA]</scope>
    <source>
        <strain evidence="1 2">IOZ07</strain>
    </source>
</reference>
<dbReference type="Proteomes" id="UP000557566">
    <property type="component" value="Unassembled WGS sequence"/>
</dbReference>
<keyword evidence="2" id="KW-1185">Reference proteome</keyword>
<organism evidence="1 2">
    <name type="scientific">Ophiocordyceps sinensis</name>
    <dbReference type="NCBI Taxonomy" id="72228"/>
    <lineage>
        <taxon>Eukaryota</taxon>
        <taxon>Fungi</taxon>
        <taxon>Dikarya</taxon>
        <taxon>Ascomycota</taxon>
        <taxon>Pezizomycotina</taxon>
        <taxon>Sordariomycetes</taxon>
        <taxon>Hypocreomycetidae</taxon>
        <taxon>Hypocreales</taxon>
        <taxon>Ophiocordycipitaceae</taxon>
        <taxon>Ophiocordyceps</taxon>
    </lineage>
</organism>
<comment type="caution">
    <text evidence="1">The sequence shown here is derived from an EMBL/GenBank/DDBJ whole genome shotgun (WGS) entry which is preliminary data.</text>
</comment>
<protein>
    <submittedName>
        <fullName evidence="1">Uncharacterized protein</fullName>
    </submittedName>
</protein>
<sequence>MSKAYNALSLTTVLEQSTALAVEPWTGSRKSETGRLCNPFRRRSTQPGKCSMKISVFCNPRALEWGNEK</sequence>
<evidence type="ECO:0000313" key="1">
    <source>
        <dbReference type="EMBL" id="KAF4512021.1"/>
    </source>
</evidence>
<proteinExistence type="predicted"/>
<evidence type="ECO:0000313" key="2">
    <source>
        <dbReference type="Proteomes" id="UP000557566"/>
    </source>
</evidence>
<accession>A0A8H4PWW5</accession>